<evidence type="ECO:0000256" key="5">
    <source>
        <dbReference type="ARBA" id="ARBA00023014"/>
    </source>
</evidence>
<dbReference type="InterPro" id="IPR013785">
    <property type="entry name" value="Aldolase_TIM"/>
</dbReference>
<feature type="binding site" evidence="6">
    <location>
        <position position="86"/>
    </location>
    <ligand>
        <name>[4Fe-4S] cluster</name>
        <dbReference type="ChEBI" id="CHEBI:49883"/>
        <note>4Fe-4S-S-AdoMet</note>
    </ligand>
</feature>
<feature type="binding site" evidence="6">
    <location>
        <position position="93"/>
    </location>
    <ligand>
        <name>[4Fe-4S] cluster</name>
        <dbReference type="ChEBI" id="CHEBI:49883"/>
        <note>4Fe-4S-S-AdoMet</note>
    </ligand>
</feature>
<dbReference type="AlphaFoldDB" id="A0A7J3SKS8"/>
<dbReference type="Gene3D" id="3.20.20.70">
    <property type="entry name" value="Aldolase class I"/>
    <property type="match status" value="1"/>
</dbReference>
<evidence type="ECO:0000256" key="6">
    <source>
        <dbReference type="PIRSR" id="PIRSR004869-50"/>
    </source>
</evidence>
<dbReference type="NCBIfam" id="TIGR04337">
    <property type="entry name" value="AmmeMemoSam_rS"/>
    <property type="match status" value="1"/>
</dbReference>
<dbReference type="PANTHER" id="PTHR30352:SF5">
    <property type="entry name" value="PYRUVATE FORMATE-LYASE 1-ACTIVATING ENZYME"/>
    <property type="match status" value="1"/>
</dbReference>
<name>A0A7J3SKS8_9CREN</name>
<dbReference type="GO" id="GO:0046872">
    <property type="term" value="F:metal ion binding"/>
    <property type="evidence" value="ECO:0007669"/>
    <property type="project" value="UniProtKB-KW"/>
</dbReference>
<dbReference type="InterPro" id="IPR058240">
    <property type="entry name" value="rSAM_sf"/>
</dbReference>
<feature type="domain" description="Radical SAM core" evidence="7">
    <location>
        <begin position="71"/>
        <end position="288"/>
    </location>
</feature>
<dbReference type="PIRSF" id="PIRSF004869">
    <property type="entry name" value="PflX_prd"/>
    <property type="match status" value="1"/>
</dbReference>
<dbReference type="PROSITE" id="PS51918">
    <property type="entry name" value="RADICAL_SAM"/>
    <property type="match status" value="1"/>
</dbReference>
<proteinExistence type="predicted"/>
<sequence length="342" mass="39199">MNNVKLASLWINHPKDNYVKCLLCSRYCIIAPGKFGVCGVRKNVDGKLYTYVYGLLSAVAVDPIEKKPLMHYKPSSSVLSISTVGCNFFCKFCQNWEISQARLERGLYGEYMSPEEVISLAKKYKADGISFTYNEPTIFFEYMYDVARLAKEEGLFTTMVTNGYMSKEALEEFYPYLDAATVDFKASGNTEFYRKYMSVPDPSPIYNFLKLLREKKVFIEVTNLIVPEIGDKEKDLRRLANWIAGELGEETPFHLLRFYPQYKMSDIPPTSIRVLEKLANIAKDAGLKHVYIGNVWGHPLENTYCPRCGKLVIEREGYLVKKNLLTEEGKCPYCGYKMNVVL</sequence>
<comment type="cofactor">
    <cofactor evidence="6">
        <name>[4Fe-4S] cluster</name>
        <dbReference type="ChEBI" id="CHEBI:49883"/>
    </cofactor>
    <text evidence="6">Binds 1 [4Fe-4S] cluster. The cluster is coordinated with 3 cysteines and an exchangeable S-adenosyl-L-methionine.</text>
</comment>
<keyword evidence="3 6" id="KW-0479">Metal-binding</keyword>
<evidence type="ECO:0000256" key="4">
    <source>
        <dbReference type="ARBA" id="ARBA00023004"/>
    </source>
</evidence>
<dbReference type="SUPFAM" id="SSF102114">
    <property type="entry name" value="Radical SAM enzymes"/>
    <property type="match status" value="1"/>
</dbReference>
<reference evidence="8" key="1">
    <citation type="journal article" date="2020" name="mSystems">
        <title>Genome- and Community-Level Interaction Insights into Carbon Utilization and Element Cycling Functions of Hydrothermarchaeota in Hydrothermal Sediment.</title>
        <authorList>
            <person name="Zhou Z."/>
            <person name="Liu Y."/>
            <person name="Xu W."/>
            <person name="Pan J."/>
            <person name="Luo Z.H."/>
            <person name="Li M."/>
        </authorList>
    </citation>
    <scope>NUCLEOTIDE SEQUENCE [LARGE SCALE GENOMIC DNA]</scope>
    <source>
        <strain evidence="8">SpSt-885</strain>
    </source>
</reference>
<dbReference type="InterPro" id="IPR027596">
    <property type="entry name" value="AmmeMemoSam_rS"/>
</dbReference>
<keyword evidence="5 6" id="KW-0411">Iron-sulfur</keyword>
<dbReference type="CDD" id="cd01335">
    <property type="entry name" value="Radical_SAM"/>
    <property type="match status" value="1"/>
</dbReference>
<dbReference type="Pfam" id="PF04055">
    <property type="entry name" value="Radical_SAM"/>
    <property type="match status" value="1"/>
</dbReference>
<dbReference type="GO" id="GO:0003824">
    <property type="term" value="F:catalytic activity"/>
    <property type="evidence" value="ECO:0007669"/>
    <property type="project" value="InterPro"/>
</dbReference>
<protein>
    <submittedName>
        <fullName evidence="8">AmmeMemoRadiSam system radical SAM enzyme</fullName>
    </submittedName>
</protein>
<dbReference type="InterPro" id="IPR034457">
    <property type="entry name" value="Organic_radical-activating"/>
</dbReference>
<evidence type="ECO:0000256" key="1">
    <source>
        <dbReference type="ARBA" id="ARBA00022485"/>
    </source>
</evidence>
<dbReference type="InterPro" id="IPR007197">
    <property type="entry name" value="rSAM"/>
</dbReference>
<keyword evidence="4 6" id="KW-0408">Iron</keyword>
<dbReference type="EMBL" id="DTLS01000085">
    <property type="protein sequence ID" value="HGZ60176.1"/>
    <property type="molecule type" value="Genomic_DNA"/>
</dbReference>
<evidence type="ECO:0000256" key="3">
    <source>
        <dbReference type="ARBA" id="ARBA00022723"/>
    </source>
</evidence>
<feature type="binding site" evidence="6">
    <location>
        <position position="90"/>
    </location>
    <ligand>
        <name>[4Fe-4S] cluster</name>
        <dbReference type="ChEBI" id="CHEBI:49883"/>
        <note>4Fe-4S-S-AdoMet</note>
    </ligand>
</feature>
<dbReference type="PANTHER" id="PTHR30352">
    <property type="entry name" value="PYRUVATE FORMATE-LYASE-ACTIVATING ENZYME"/>
    <property type="match status" value="1"/>
</dbReference>
<dbReference type="SFLD" id="SFLDG01101">
    <property type="entry name" value="Uncharacterised_Radical_SAM_Su"/>
    <property type="match status" value="1"/>
</dbReference>
<gene>
    <name evidence="8" type="primary">amrS</name>
    <name evidence="8" type="ORF">ENW83_03090</name>
</gene>
<organism evidence="8">
    <name type="scientific">Fervidicoccus fontis</name>
    <dbReference type="NCBI Taxonomy" id="683846"/>
    <lineage>
        <taxon>Archaea</taxon>
        <taxon>Thermoproteota</taxon>
        <taxon>Thermoprotei</taxon>
        <taxon>Fervidicoccales</taxon>
        <taxon>Fervidicoccaceae</taxon>
        <taxon>Fervidicoccus</taxon>
    </lineage>
</organism>
<keyword evidence="1" id="KW-0004">4Fe-4S</keyword>
<keyword evidence="2 6" id="KW-0949">S-adenosyl-L-methionine</keyword>
<evidence type="ECO:0000313" key="8">
    <source>
        <dbReference type="EMBL" id="HGZ60176.1"/>
    </source>
</evidence>
<dbReference type="SFLD" id="SFLDS00029">
    <property type="entry name" value="Radical_SAM"/>
    <property type="match status" value="1"/>
</dbReference>
<dbReference type="GO" id="GO:0051539">
    <property type="term" value="F:4 iron, 4 sulfur cluster binding"/>
    <property type="evidence" value="ECO:0007669"/>
    <property type="project" value="UniProtKB-KW"/>
</dbReference>
<comment type="caution">
    <text evidence="8">The sequence shown here is derived from an EMBL/GenBank/DDBJ whole genome shotgun (WGS) entry which is preliminary data.</text>
</comment>
<dbReference type="InterPro" id="IPR016431">
    <property type="entry name" value="Pyrv-formate_lyase-activ_prd"/>
</dbReference>
<evidence type="ECO:0000259" key="7">
    <source>
        <dbReference type="PROSITE" id="PS51918"/>
    </source>
</evidence>
<evidence type="ECO:0000256" key="2">
    <source>
        <dbReference type="ARBA" id="ARBA00022691"/>
    </source>
</evidence>
<accession>A0A7J3SKS8</accession>